<name>A0A372ZQL6_9ACTN</name>
<gene>
    <name evidence="3" type="ORF">DR950_08275</name>
</gene>
<dbReference type="AlphaFoldDB" id="A0A372ZQL6"/>
<dbReference type="GO" id="GO:0022857">
    <property type="term" value="F:transmembrane transporter activity"/>
    <property type="evidence" value="ECO:0007669"/>
    <property type="project" value="TreeGrafter"/>
</dbReference>
<feature type="transmembrane region" description="Helical" evidence="2">
    <location>
        <begin position="338"/>
        <end position="359"/>
    </location>
</feature>
<feature type="transmembrane region" description="Helical" evidence="2">
    <location>
        <begin position="505"/>
        <end position="528"/>
    </location>
</feature>
<dbReference type="PANTHER" id="PTHR30572">
    <property type="entry name" value="MEMBRANE COMPONENT OF TRANSPORTER-RELATED"/>
    <property type="match status" value="1"/>
</dbReference>
<dbReference type="GO" id="GO:0005886">
    <property type="term" value="C:plasma membrane"/>
    <property type="evidence" value="ECO:0007669"/>
    <property type="project" value="TreeGrafter"/>
</dbReference>
<reference evidence="3 4" key="1">
    <citation type="submission" date="2018-08" db="EMBL/GenBank/DDBJ databases">
        <title>Diversity &amp; Physiological Properties of Lignin-Decomposing Actinobacteria from Soil.</title>
        <authorList>
            <person name="Roh S.G."/>
            <person name="Kim S.B."/>
        </authorList>
    </citation>
    <scope>NUCLEOTIDE SEQUENCE [LARGE SCALE GENOMIC DNA]</scope>
    <source>
        <strain evidence="3 4">MMS17-GH009</strain>
    </source>
</reference>
<feature type="transmembrane region" description="Helical" evidence="2">
    <location>
        <begin position="540"/>
        <end position="560"/>
    </location>
</feature>
<protein>
    <recommendedName>
        <fullName evidence="5">ABC transporter permease</fullName>
    </recommendedName>
</protein>
<feature type="transmembrane region" description="Helical" evidence="2">
    <location>
        <begin position="380"/>
        <end position="404"/>
    </location>
</feature>
<proteinExistence type="predicted"/>
<keyword evidence="4" id="KW-1185">Reference proteome</keyword>
<feature type="transmembrane region" description="Helical" evidence="2">
    <location>
        <begin position="907"/>
        <end position="928"/>
    </location>
</feature>
<dbReference type="RefSeq" id="WP_117486516.1">
    <property type="nucleotide sequence ID" value="NZ_QVIG01000001.1"/>
</dbReference>
<feature type="transmembrane region" description="Helical" evidence="2">
    <location>
        <begin position="478"/>
        <end position="499"/>
    </location>
</feature>
<feature type="transmembrane region" description="Helical" evidence="2">
    <location>
        <begin position="857"/>
        <end position="887"/>
    </location>
</feature>
<keyword evidence="2" id="KW-0812">Transmembrane</keyword>
<dbReference type="PANTHER" id="PTHR30572:SF4">
    <property type="entry name" value="ABC TRANSPORTER PERMEASE YTRF"/>
    <property type="match status" value="1"/>
</dbReference>
<keyword evidence="2" id="KW-0472">Membrane</keyword>
<evidence type="ECO:0000313" key="3">
    <source>
        <dbReference type="EMBL" id="RGD57782.1"/>
    </source>
</evidence>
<comment type="caution">
    <text evidence="3">The sequence shown here is derived from an EMBL/GenBank/DDBJ whole genome shotgun (WGS) entry which is preliminary data.</text>
</comment>
<evidence type="ECO:0000313" key="4">
    <source>
        <dbReference type="Proteomes" id="UP000263377"/>
    </source>
</evidence>
<evidence type="ECO:0008006" key="5">
    <source>
        <dbReference type="Google" id="ProtNLM"/>
    </source>
</evidence>
<dbReference type="InterPro" id="IPR050250">
    <property type="entry name" value="Macrolide_Exporter_MacB"/>
</dbReference>
<sequence length="948" mass="97478">MTTKAGTTVPTPAPPPAPEPARAHRPAPWVGTRLRAMPLAALLTAALALVTVFLAAAFPRIADRNADSALQEFTRGLGTNVTNLEVTSGLAPGDDGAALEALQRKFDAQIGRQLPLSASAQVHGTRIKTERKMFNPGFTRLSDRAVPGLGLFYLHGLADRATLTAGTWPGPAPVDGPLPIALSQQAAEAINIKVGDVIESGTDGPVALRTTVTGLYRVNDPQDPFWEGLGCPSRACLGVKGEDAWYWTSGFVDGGSLTALARWGSSGQNFWRLPVDPGSLRADELDHTREVLGSYTAGPGMTALIDATLRADLHATSLMPDVLARATARYQAAAPLGAIGPAGVAGVAVVVLCLAAALSTDRRTAEIRLLQARGGSRTGVLLRLLGEGAVTVLPAAVLGTALALVLLPTPRWGTPVLLALAVTLLAILVFPVRAALLWARPRAAGGWRRMVGELAVLAVTAAAVAEVRRRGVGHPGSGVDPLLVAAPLLLAVSGGLLLARIEPVVVGWLAALAGRGRGLVGFLGLVRAARDNSGRRRPSALPLLALLIAVTATGFGATVLDTVDHSRARAARLSTGGDVSVSVPLYANLPEAFTKAAGELPGVRAATGAWIEERATFVGADRETAEAVLVVVEPEAYAEISRTVGVGGYDPARLTAAPGGKDGPVPALFSRDLAAHLASGAPQVRTPSGSQMATSVAGIVTATPAFPDPGKPFVVVPAGPAAEHLPELKRSNRVNKWFAVGDVDPDRVRALLRERAIGSGELLGRVAKLIDAEATAAGKTTAGLPPGYVVHSSREKIAELAGDPVQHAAGRLFWYSGFAAAGFALLAVLLTLLRAAPDRTAVLARLRTMGLRPRQGLVLIIAEALPQTLAAAVGGGLVALAAVALLGGAFDLSALVGATVGETLAPAVLPVLLPTAGLALVVGLGVVLETLVAGRRQIATELRAGERQ</sequence>
<feature type="transmembrane region" description="Helical" evidence="2">
    <location>
        <begin position="416"/>
        <end position="439"/>
    </location>
</feature>
<feature type="region of interest" description="Disordered" evidence="1">
    <location>
        <begin position="1"/>
        <end position="25"/>
    </location>
</feature>
<feature type="compositionally biased region" description="Low complexity" evidence="1">
    <location>
        <begin position="1"/>
        <end position="10"/>
    </location>
</feature>
<dbReference type="EMBL" id="QVIG01000001">
    <property type="protein sequence ID" value="RGD57782.1"/>
    <property type="molecule type" value="Genomic_DNA"/>
</dbReference>
<accession>A0A372ZQL6</accession>
<dbReference type="Proteomes" id="UP000263377">
    <property type="component" value="Unassembled WGS sequence"/>
</dbReference>
<organism evidence="3 4">
    <name type="scientific">Kitasatospora xanthocidica</name>
    <dbReference type="NCBI Taxonomy" id="83382"/>
    <lineage>
        <taxon>Bacteria</taxon>
        <taxon>Bacillati</taxon>
        <taxon>Actinomycetota</taxon>
        <taxon>Actinomycetes</taxon>
        <taxon>Kitasatosporales</taxon>
        <taxon>Streptomycetaceae</taxon>
        <taxon>Kitasatospora</taxon>
    </lineage>
</organism>
<evidence type="ECO:0000256" key="2">
    <source>
        <dbReference type="SAM" id="Phobius"/>
    </source>
</evidence>
<feature type="transmembrane region" description="Helical" evidence="2">
    <location>
        <begin position="39"/>
        <end position="58"/>
    </location>
</feature>
<keyword evidence="2" id="KW-1133">Transmembrane helix</keyword>
<feature type="transmembrane region" description="Helical" evidence="2">
    <location>
        <begin position="812"/>
        <end position="836"/>
    </location>
</feature>
<evidence type="ECO:0000256" key="1">
    <source>
        <dbReference type="SAM" id="MobiDB-lite"/>
    </source>
</evidence>